<sequence>MMARNTSDTVDEIDLLFHLDADSVFGDVPYLTGAAMVELVRHTFVNGVVHLDINVITDVIGSEVVCTTRYMSLLEAF</sequence>
<comment type="caution">
    <text evidence="1">The sequence shown here is derived from an EMBL/GenBank/DDBJ whole genome shotgun (WGS) entry which is preliminary data.</text>
</comment>
<organism evidence="1 2">
    <name type="scientific">Smallanthus sonchifolius</name>
    <dbReference type="NCBI Taxonomy" id="185202"/>
    <lineage>
        <taxon>Eukaryota</taxon>
        <taxon>Viridiplantae</taxon>
        <taxon>Streptophyta</taxon>
        <taxon>Embryophyta</taxon>
        <taxon>Tracheophyta</taxon>
        <taxon>Spermatophyta</taxon>
        <taxon>Magnoliopsida</taxon>
        <taxon>eudicotyledons</taxon>
        <taxon>Gunneridae</taxon>
        <taxon>Pentapetalae</taxon>
        <taxon>asterids</taxon>
        <taxon>campanulids</taxon>
        <taxon>Asterales</taxon>
        <taxon>Asteraceae</taxon>
        <taxon>Asteroideae</taxon>
        <taxon>Heliantheae alliance</taxon>
        <taxon>Millerieae</taxon>
        <taxon>Smallanthus</taxon>
    </lineage>
</organism>
<dbReference type="Proteomes" id="UP001056120">
    <property type="component" value="Linkage Group LG11"/>
</dbReference>
<name>A0ACB9HWG8_9ASTR</name>
<evidence type="ECO:0000313" key="1">
    <source>
        <dbReference type="EMBL" id="KAI3800089.1"/>
    </source>
</evidence>
<protein>
    <submittedName>
        <fullName evidence="1">Uncharacterized protein</fullName>
    </submittedName>
</protein>
<keyword evidence="2" id="KW-1185">Reference proteome</keyword>
<dbReference type="EMBL" id="CM042028">
    <property type="protein sequence ID" value="KAI3800089.1"/>
    <property type="molecule type" value="Genomic_DNA"/>
</dbReference>
<gene>
    <name evidence="1" type="ORF">L1987_35397</name>
</gene>
<accession>A0ACB9HWG8</accession>
<reference evidence="1 2" key="2">
    <citation type="journal article" date="2022" name="Mol. Ecol. Resour.">
        <title>The genomes of chicory, endive, great burdock and yacon provide insights into Asteraceae paleo-polyploidization history and plant inulin production.</title>
        <authorList>
            <person name="Fan W."/>
            <person name="Wang S."/>
            <person name="Wang H."/>
            <person name="Wang A."/>
            <person name="Jiang F."/>
            <person name="Liu H."/>
            <person name="Zhao H."/>
            <person name="Xu D."/>
            <person name="Zhang Y."/>
        </authorList>
    </citation>
    <scope>NUCLEOTIDE SEQUENCE [LARGE SCALE GENOMIC DNA]</scope>
    <source>
        <strain evidence="2">cv. Yunnan</strain>
        <tissue evidence="1">Leaves</tissue>
    </source>
</reference>
<proteinExistence type="predicted"/>
<reference evidence="2" key="1">
    <citation type="journal article" date="2022" name="Mol. Ecol. Resour.">
        <title>The genomes of chicory, endive, great burdock and yacon provide insights into Asteraceae palaeo-polyploidization history and plant inulin production.</title>
        <authorList>
            <person name="Fan W."/>
            <person name="Wang S."/>
            <person name="Wang H."/>
            <person name="Wang A."/>
            <person name="Jiang F."/>
            <person name="Liu H."/>
            <person name="Zhao H."/>
            <person name="Xu D."/>
            <person name="Zhang Y."/>
        </authorList>
    </citation>
    <scope>NUCLEOTIDE SEQUENCE [LARGE SCALE GENOMIC DNA]</scope>
    <source>
        <strain evidence="2">cv. Yunnan</strain>
    </source>
</reference>
<evidence type="ECO:0000313" key="2">
    <source>
        <dbReference type="Proteomes" id="UP001056120"/>
    </source>
</evidence>